<sequence>MSEGTLLESEEHYEEPLPPHDEEDDSQVGSSEINVNVAINGDSEQNIKPDTTTAFSQDVEEDELLGDDDDSDDEEVVVTIGQIKQNVPFSAAKATGSSVGKLDVDGTPTINGEPIYDLDLAQMEERPWRKPGADITDYFNYGFCEETWNMYCERQRKLRSEYSTQAAVNKALFSSITLVAPVSQSTTLTGGRQLQTIPILGQEKSSMDLSGFKLEANQQPIIRTVLTGAAPRTVGSGGTSGTSLSVSTVSVLDGTSDGVVAPLAPDNSVPSLTTATASGTPDFTKAPPDFSKPPPVIDITNTANKSNVAIPTVSALPSLPVPSDGPPGVDEPAPPGSSTPPPSFNDMNARHIPTVDTSIPPPGFNPMLPPPGIGAPPPVRLGLPNTNVPPPGFNVPPPNFSQPPLNFLPPRFGAPTAPLSRPPPLMSRPTFPPPGLERRELEDDDKDRSDRDRCRERERDRDSADSREDDYSSSRRRYRRRSRSYSPRSSRRHRDDRDRDRDSERYREKDRDRESRSRRHRSRSNSPYESSRSSRRKEDRDNKDKEKRRNKKDESGTRTKEEITEEKDDDKREGSERKKDDSERNDRDKDKGKDRDRKRRRHKSDDDSPDKREKEKKAKVKEDHPSA</sequence>
<keyword evidence="4" id="KW-0539">Nucleus</keyword>
<accession>A0A8J2Q7F3</accession>
<feature type="compositionally biased region" description="Polar residues" evidence="5">
    <location>
        <begin position="42"/>
        <end position="56"/>
    </location>
</feature>
<evidence type="ECO:0000313" key="8">
    <source>
        <dbReference type="Proteomes" id="UP000746747"/>
    </source>
</evidence>
<organism evidence="7 8">
    <name type="scientific">Cercopithifilaria johnstoni</name>
    <dbReference type="NCBI Taxonomy" id="2874296"/>
    <lineage>
        <taxon>Eukaryota</taxon>
        <taxon>Metazoa</taxon>
        <taxon>Ecdysozoa</taxon>
        <taxon>Nematoda</taxon>
        <taxon>Chromadorea</taxon>
        <taxon>Rhabditida</taxon>
        <taxon>Spirurina</taxon>
        <taxon>Spiruromorpha</taxon>
        <taxon>Filarioidea</taxon>
        <taxon>Onchocercidae</taxon>
        <taxon>Cercopithifilaria</taxon>
    </lineage>
</organism>
<feature type="compositionally biased region" description="Pro residues" evidence="5">
    <location>
        <begin position="387"/>
        <end position="401"/>
    </location>
</feature>
<comment type="similarity">
    <text evidence="2">Belongs to the FIP1 family.</text>
</comment>
<dbReference type="GO" id="GO:0006397">
    <property type="term" value="P:mRNA processing"/>
    <property type="evidence" value="ECO:0007669"/>
    <property type="project" value="UniProtKB-KW"/>
</dbReference>
<feature type="compositionally biased region" description="Pro residues" evidence="5">
    <location>
        <begin position="370"/>
        <end position="379"/>
    </location>
</feature>
<feature type="region of interest" description="Disordered" evidence="5">
    <location>
        <begin position="370"/>
        <end position="627"/>
    </location>
</feature>
<feature type="compositionally biased region" description="Pro residues" evidence="5">
    <location>
        <begin position="332"/>
        <end position="343"/>
    </location>
</feature>
<evidence type="ECO:0000256" key="3">
    <source>
        <dbReference type="ARBA" id="ARBA00022664"/>
    </source>
</evidence>
<dbReference type="InterPro" id="IPR051187">
    <property type="entry name" value="Pre-mRNA_3'-end_processing_reg"/>
</dbReference>
<feature type="compositionally biased region" description="Basic and acidic residues" evidence="5">
    <location>
        <begin position="569"/>
        <end position="595"/>
    </location>
</feature>
<dbReference type="OrthoDB" id="1917198at2759"/>
<keyword evidence="3" id="KW-0507">mRNA processing</keyword>
<feature type="compositionally biased region" description="Basic and acidic residues" evidence="5">
    <location>
        <begin position="536"/>
        <end position="562"/>
    </location>
</feature>
<evidence type="ECO:0000259" key="6">
    <source>
        <dbReference type="Pfam" id="PF05182"/>
    </source>
</evidence>
<dbReference type="PANTHER" id="PTHR13484:SF0">
    <property type="entry name" value="PRE-MRNA 3'-END-PROCESSING FACTOR FIP1"/>
    <property type="match status" value="1"/>
</dbReference>
<comment type="subcellular location">
    <subcellularLocation>
        <location evidence="1">Nucleus</location>
    </subcellularLocation>
</comment>
<name>A0A8J2Q7F3_9BILA</name>
<feature type="region of interest" description="Disordered" evidence="5">
    <location>
        <begin position="1"/>
        <end position="72"/>
    </location>
</feature>
<keyword evidence="8" id="KW-1185">Reference proteome</keyword>
<dbReference type="AlphaFoldDB" id="A0A8J2Q7F3"/>
<proteinExistence type="inferred from homology"/>
<dbReference type="Pfam" id="PF05182">
    <property type="entry name" value="Fip1"/>
    <property type="match status" value="1"/>
</dbReference>
<dbReference type="PANTHER" id="PTHR13484">
    <property type="entry name" value="FIP1-LIKE 1 PROTEIN"/>
    <property type="match status" value="1"/>
</dbReference>
<dbReference type="GO" id="GO:0005847">
    <property type="term" value="C:mRNA cleavage and polyadenylation specificity factor complex"/>
    <property type="evidence" value="ECO:0007669"/>
    <property type="project" value="TreeGrafter"/>
</dbReference>
<protein>
    <recommendedName>
        <fullName evidence="6">Pre-mRNA polyadenylation factor Fip1 domain-containing protein</fullName>
    </recommendedName>
</protein>
<reference evidence="7" key="1">
    <citation type="submission" date="2021-09" db="EMBL/GenBank/DDBJ databases">
        <authorList>
            <consortium name="Pathogen Informatics"/>
        </authorList>
    </citation>
    <scope>NUCLEOTIDE SEQUENCE</scope>
</reference>
<dbReference type="InterPro" id="IPR007854">
    <property type="entry name" value="Fip1_dom"/>
</dbReference>
<feature type="region of interest" description="Disordered" evidence="5">
    <location>
        <begin position="315"/>
        <end position="346"/>
    </location>
</feature>
<gene>
    <name evidence="7" type="ORF">CJOHNSTONI_LOCUS5346</name>
</gene>
<feature type="compositionally biased region" description="Basic residues" evidence="5">
    <location>
        <begin position="474"/>
        <end position="492"/>
    </location>
</feature>
<feature type="compositionally biased region" description="Basic and acidic residues" evidence="5">
    <location>
        <begin position="436"/>
        <end position="473"/>
    </location>
</feature>
<evidence type="ECO:0000256" key="1">
    <source>
        <dbReference type="ARBA" id="ARBA00004123"/>
    </source>
</evidence>
<comment type="caution">
    <text evidence="7">The sequence shown here is derived from an EMBL/GenBank/DDBJ whole genome shotgun (WGS) entry which is preliminary data.</text>
</comment>
<dbReference type="EMBL" id="CAKAEH010001367">
    <property type="protein sequence ID" value="CAG9535297.1"/>
    <property type="molecule type" value="Genomic_DNA"/>
</dbReference>
<evidence type="ECO:0000256" key="4">
    <source>
        <dbReference type="ARBA" id="ARBA00023242"/>
    </source>
</evidence>
<feature type="compositionally biased region" description="Acidic residues" evidence="5">
    <location>
        <begin position="58"/>
        <end position="72"/>
    </location>
</feature>
<dbReference type="Proteomes" id="UP000746747">
    <property type="component" value="Unassembled WGS sequence"/>
</dbReference>
<feature type="compositionally biased region" description="Pro residues" evidence="5">
    <location>
        <begin position="420"/>
        <end position="435"/>
    </location>
</feature>
<feature type="compositionally biased region" description="Basic and acidic residues" evidence="5">
    <location>
        <begin position="603"/>
        <end position="627"/>
    </location>
</feature>
<feature type="domain" description="Pre-mRNA polyadenylation factor Fip1" evidence="6">
    <location>
        <begin position="117"/>
        <end position="159"/>
    </location>
</feature>
<evidence type="ECO:0000256" key="5">
    <source>
        <dbReference type="SAM" id="MobiDB-lite"/>
    </source>
</evidence>
<evidence type="ECO:0000313" key="7">
    <source>
        <dbReference type="EMBL" id="CAG9535297.1"/>
    </source>
</evidence>
<feature type="compositionally biased region" description="Basic and acidic residues" evidence="5">
    <location>
        <begin position="493"/>
        <end position="515"/>
    </location>
</feature>
<evidence type="ECO:0000256" key="2">
    <source>
        <dbReference type="ARBA" id="ARBA00007459"/>
    </source>
</evidence>